<keyword evidence="11" id="KW-0055">Arginine biosynthesis</keyword>
<evidence type="ECO:0000256" key="2">
    <source>
        <dbReference type="ARBA" id="ARBA00005077"/>
    </source>
</evidence>
<comment type="catalytic activity">
    <reaction evidence="9 11">
        <text>hydrogencarbonate + L-glutamine + 2 ATP + H2O = carbamoyl phosphate + L-glutamate + 2 ADP + phosphate + 2 H(+)</text>
        <dbReference type="Rhea" id="RHEA:18633"/>
        <dbReference type="ChEBI" id="CHEBI:15377"/>
        <dbReference type="ChEBI" id="CHEBI:15378"/>
        <dbReference type="ChEBI" id="CHEBI:17544"/>
        <dbReference type="ChEBI" id="CHEBI:29985"/>
        <dbReference type="ChEBI" id="CHEBI:30616"/>
        <dbReference type="ChEBI" id="CHEBI:43474"/>
        <dbReference type="ChEBI" id="CHEBI:58228"/>
        <dbReference type="ChEBI" id="CHEBI:58359"/>
        <dbReference type="ChEBI" id="CHEBI:456216"/>
        <dbReference type="EC" id="6.3.5.5"/>
    </reaction>
</comment>
<comment type="pathway">
    <text evidence="1 11">Pyrimidine metabolism; UMP biosynthesis via de novo pathway; (S)-dihydroorotate from bicarbonate: step 1/3.</text>
</comment>
<feature type="binding site" evidence="11">
    <location>
        <position position="248"/>
    </location>
    <ligand>
        <name>L-glutamine</name>
        <dbReference type="ChEBI" id="CHEBI:58359"/>
    </ligand>
</feature>
<evidence type="ECO:0000256" key="10">
    <source>
        <dbReference type="ARBA" id="ARBA00049285"/>
    </source>
</evidence>
<keyword evidence="7 11" id="KW-0315">Glutamine amidotransferase</keyword>
<dbReference type="GO" id="GO:0004359">
    <property type="term" value="F:glutaminase activity"/>
    <property type="evidence" value="ECO:0007669"/>
    <property type="project" value="RHEA"/>
</dbReference>
<evidence type="ECO:0000256" key="5">
    <source>
        <dbReference type="ARBA" id="ARBA00022741"/>
    </source>
</evidence>
<dbReference type="GO" id="GO:0006541">
    <property type="term" value="P:glutamine metabolic process"/>
    <property type="evidence" value="ECO:0007669"/>
    <property type="project" value="InterPro"/>
</dbReference>
<feature type="active site" evidence="11">
    <location>
        <position position="359"/>
    </location>
</feature>
<dbReference type="InterPro" id="IPR017926">
    <property type="entry name" value="GATASE"/>
</dbReference>
<proteinExistence type="inferred from homology"/>
<dbReference type="GO" id="GO:0004088">
    <property type="term" value="F:carbamoyl-phosphate synthase (glutamine-hydrolyzing) activity"/>
    <property type="evidence" value="ECO:0007669"/>
    <property type="project" value="UniProtKB-UniRule"/>
</dbReference>
<evidence type="ECO:0000259" key="12">
    <source>
        <dbReference type="SMART" id="SM01097"/>
    </source>
</evidence>
<dbReference type="SUPFAM" id="SSF52317">
    <property type="entry name" value="Class I glutamine amidotransferase-like"/>
    <property type="match status" value="1"/>
</dbReference>
<dbReference type="NCBIfam" id="TIGR01368">
    <property type="entry name" value="CPSaseIIsmall"/>
    <property type="match status" value="1"/>
</dbReference>
<dbReference type="InterPro" id="IPR035686">
    <property type="entry name" value="CPSase_GATase1"/>
</dbReference>
<feature type="binding site" evidence="11">
    <location>
        <position position="316"/>
    </location>
    <ligand>
        <name>L-glutamine</name>
        <dbReference type="ChEBI" id="CHEBI:58359"/>
    </ligand>
</feature>
<name>A0A3A4QVA7_9BACT</name>
<dbReference type="CDD" id="cd01744">
    <property type="entry name" value="GATase1_CPSase"/>
    <property type="match status" value="1"/>
</dbReference>
<comment type="subunit">
    <text evidence="11">Composed of two chains; the small (or glutamine) chain promotes the hydrolysis of glutamine to ammonia, which is used by the large (or ammonia) chain to synthesize carbamoyl phosphate. Tetramer of heterodimers (alpha,beta)4.</text>
</comment>
<dbReference type="HAMAP" id="MF_01209">
    <property type="entry name" value="CPSase_S_chain"/>
    <property type="match status" value="1"/>
</dbReference>
<dbReference type="PANTHER" id="PTHR43418:SF7">
    <property type="entry name" value="CARBAMOYL-PHOSPHATE SYNTHASE SMALL CHAIN"/>
    <property type="match status" value="1"/>
</dbReference>
<feature type="binding site" evidence="11">
    <location>
        <position position="277"/>
    </location>
    <ligand>
        <name>L-glutamine</name>
        <dbReference type="ChEBI" id="CHEBI:58359"/>
    </ligand>
</feature>
<feature type="binding site" evidence="11">
    <location>
        <position position="314"/>
    </location>
    <ligand>
        <name>L-glutamine</name>
        <dbReference type="ChEBI" id="CHEBI:58359"/>
    </ligand>
</feature>
<dbReference type="AlphaFoldDB" id="A0A3A4QVA7"/>
<protein>
    <recommendedName>
        <fullName evidence="11">Carbamoyl phosphate synthase small chain</fullName>
        <ecNumber evidence="11">6.3.5.5</ecNumber>
    </recommendedName>
    <alternativeName>
        <fullName evidence="11">Carbamoyl phosphate synthetase glutamine chain</fullName>
    </alternativeName>
</protein>
<keyword evidence="5 11" id="KW-0547">Nucleotide-binding</keyword>
<evidence type="ECO:0000256" key="4">
    <source>
        <dbReference type="ARBA" id="ARBA00022598"/>
    </source>
</evidence>
<evidence type="ECO:0000256" key="9">
    <source>
        <dbReference type="ARBA" id="ARBA00048816"/>
    </source>
</evidence>
<evidence type="ECO:0000256" key="11">
    <source>
        <dbReference type="HAMAP-Rule" id="MF_01209"/>
    </source>
</evidence>
<evidence type="ECO:0000256" key="1">
    <source>
        <dbReference type="ARBA" id="ARBA00004812"/>
    </source>
</evidence>
<dbReference type="GO" id="GO:0005524">
    <property type="term" value="F:ATP binding"/>
    <property type="evidence" value="ECO:0007669"/>
    <property type="project" value="UniProtKB-UniRule"/>
</dbReference>
<feature type="domain" description="Carbamoyl-phosphate synthase small subunit N-terminal" evidence="12">
    <location>
        <begin position="5"/>
        <end position="135"/>
    </location>
</feature>
<reference evidence="13 14" key="1">
    <citation type="journal article" date="2017" name="ISME J.">
        <title>Energy and carbon metabolisms in a deep terrestrial subsurface fluid microbial community.</title>
        <authorList>
            <person name="Momper L."/>
            <person name="Jungbluth S.P."/>
            <person name="Lee M.D."/>
            <person name="Amend J.P."/>
        </authorList>
    </citation>
    <scope>NUCLEOTIDE SEQUENCE [LARGE SCALE GENOMIC DNA]</scope>
    <source>
        <strain evidence="13">SURF_26</strain>
    </source>
</reference>
<dbReference type="GO" id="GO:0006526">
    <property type="term" value="P:L-arginine biosynthetic process"/>
    <property type="evidence" value="ECO:0007669"/>
    <property type="project" value="UniProtKB-UniRule"/>
</dbReference>
<dbReference type="Pfam" id="PF00988">
    <property type="entry name" value="CPSase_sm_chain"/>
    <property type="match status" value="1"/>
</dbReference>
<comment type="caution">
    <text evidence="13">The sequence shown here is derived from an EMBL/GenBank/DDBJ whole genome shotgun (WGS) entry which is preliminary data.</text>
</comment>
<feature type="region of interest" description="CPSase" evidence="11">
    <location>
        <begin position="1"/>
        <end position="187"/>
    </location>
</feature>
<evidence type="ECO:0000313" key="13">
    <source>
        <dbReference type="EMBL" id="RJP56682.1"/>
    </source>
</evidence>
<dbReference type="Gene3D" id="3.50.30.20">
    <property type="entry name" value="Carbamoyl-phosphate synthase small subunit, N-terminal domain"/>
    <property type="match status" value="1"/>
</dbReference>
<dbReference type="PRINTS" id="PR00096">
    <property type="entry name" value="GATASE"/>
</dbReference>
<dbReference type="InterPro" id="IPR036480">
    <property type="entry name" value="CarbP_synth_ssu_N_sf"/>
</dbReference>
<dbReference type="UniPathway" id="UPA00068">
    <property type="reaction ID" value="UER00171"/>
</dbReference>
<dbReference type="EC" id="6.3.5.5" evidence="11"/>
<keyword evidence="11" id="KW-0028">Amino-acid biosynthesis</keyword>
<dbReference type="FunFam" id="3.50.30.20:FF:000001">
    <property type="entry name" value="Carbamoyl-phosphate synthase small chain"/>
    <property type="match status" value="1"/>
</dbReference>
<comment type="similarity">
    <text evidence="3 11">Belongs to the CarA family.</text>
</comment>
<organism evidence="13 14">
    <name type="scientific">Candidatus Auribacter fodinae</name>
    <dbReference type="NCBI Taxonomy" id="2093366"/>
    <lineage>
        <taxon>Bacteria</taxon>
        <taxon>Pseudomonadati</taxon>
        <taxon>Candidatus Auribacterota</taxon>
        <taxon>Candidatus Auribacteria</taxon>
        <taxon>Candidatus Auribacterales</taxon>
        <taxon>Candidatus Auribacteraceae</taxon>
        <taxon>Candidatus Auribacter</taxon>
    </lineage>
</organism>
<evidence type="ECO:0000256" key="3">
    <source>
        <dbReference type="ARBA" id="ARBA00007800"/>
    </source>
</evidence>
<feature type="binding site" evidence="11">
    <location>
        <position position="274"/>
    </location>
    <ligand>
        <name>L-glutamine</name>
        <dbReference type="ChEBI" id="CHEBI:58359"/>
    </ligand>
</feature>
<evidence type="ECO:0000313" key="14">
    <source>
        <dbReference type="Proteomes" id="UP000266426"/>
    </source>
</evidence>
<dbReference type="UniPathway" id="UPA00070">
    <property type="reaction ID" value="UER00115"/>
</dbReference>
<dbReference type="PANTHER" id="PTHR43418">
    <property type="entry name" value="MULTIFUNCTIONAL TRYPTOPHAN BIOSYNTHESIS PROTEIN-RELATED"/>
    <property type="match status" value="1"/>
</dbReference>
<keyword evidence="4 11" id="KW-0436">Ligase</keyword>
<comment type="pathway">
    <text evidence="2 11">Amino-acid biosynthesis; L-arginine biosynthesis; carbamoyl phosphate from bicarbonate: step 1/1.</text>
</comment>
<feature type="binding site" evidence="11">
    <location>
        <position position="246"/>
    </location>
    <ligand>
        <name>L-glutamine</name>
        <dbReference type="ChEBI" id="CHEBI:58359"/>
    </ligand>
</feature>
<dbReference type="Pfam" id="PF00117">
    <property type="entry name" value="GATase"/>
    <property type="match status" value="1"/>
</dbReference>
<feature type="binding site" evidence="11">
    <location>
        <position position="49"/>
    </location>
    <ligand>
        <name>L-glutamine</name>
        <dbReference type="ChEBI" id="CHEBI:58359"/>
    </ligand>
</feature>
<dbReference type="GO" id="GO:0006207">
    <property type="term" value="P:'de novo' pyrimidine nucleobase biosynthetic process"/>
    <property type="evidence" value="ECO:0007669"/>
    <property type="project" value="InterPro"/>
</dbReference>
<dbReference type="InterPro" id="IPR029062">
    <property type="entry name" value="Class_I_gatase-like"/>
</dbReference>
<dbReference type="SMART" id="SM01097">
    <property type="entry name" value="CPSase_sm_chain"/>
    <property type="match status" value="1"/>
</dbReference>
<dbReference type="InterPro" id="IPR050472">
    <property type="entry name" value="Anth_synth/Amidotransfase"/>
</dbReference>
<feature type="binding site" evidence="11">
    <location>
        <position position="317"/>
    </location>
    <ligand>
        <name>L-glutamine</name>
        <dbReference type="ChEBI" id="CHEBI:58359"/>
    </ligand>
</feature>
<dbReference type="PRINTS" id="PR00099">
    <property type="entry name" value="CPSGATASE"/>
</dbReference>
<accession>A0A3A4QVA7</accession>
<gene>
    <name evidence="11" type="primary">carA</name>
    <name evidence="13" type="ORF">C4541_11790</name>
</gene>
<dbReference type="EMBL" id="QZJZ01000092">
    <property type="protein sequence ID" value="RJP56682.1"/>
    <property type="molecule type" value="Genomic_DNA"/>
</dbReference>
<dbReference type="PRINTS" id="PR00097">
    <property type="entry name" value="ANTSNTHASEII"/>
</dbReference>
<feature type="active site" description="Nucleophile" evidence="11">
    <location>
        <position position="273"/>
    </location>
</feature>
<dbReference type="Gene3D" id="3.40.50.880">
    <property type="match status" value="1"/>
</dbReference>
<dbReference type="GO" id="GO:0044205">
    <property type="term" value="P:'de novo' UMP biosynthetic process"/>
    <property type="evidence" value="ECO:0007669"/>
    <property type="project" value="UniProtKB-UniRule"/>
</dbReference>
<evidence type="ECO:0000256" key="8">
    <source>
        <dbReference type="ARBA" id="ARBA00022975"/>
    </source>
</evidence>
<feature type="active site" evidence="11">
    <location>
        <position position="357"/>
    </location>
</feature>
<dbReference type="NCBIfam" id="NF009475">
    <property type="entry name" value="PRK12838.1"/>
    <property type="match status" value="1"/>
</dbReference>
<keyword evidence="6 11" id="KW-0067">ATP-binding</keyword>
<dbReference type="Proteomes" id="UP000266426">
    <property type="component" value="Unassembled WGS sequence"/>
</dbReference>
<sequence>MIETVKAVLVLEDGTVFWGKGFVPGQEKLGEVVFNTSMTGYQEILTDPSYKGQIVTMTYPHIGNYGTNDVDQESRAPMVEGFIVRDLCLYPSNFRSKEPLLDYLKRNNIMVVTDMDTRAITLHIRQAGAMKGVLSTASTDVDALLKKVKAFPGLVGRDMVCKVTCQEPYEWKGDSLRTEELDAVYEPRVSKSVAERFNIVAFDFGIKYNMLRLLERVGCKVTVVPASTNAAEIEKLNPDGVFLSNGPGDPEAVTYAIDTVSNLVGKYPIFGICLGHQILALALGGKTYKLKFGHRGVNHPVSEPNGTVEITCQNHGFAVDMDSLPKDDVELTHVNLNDRTVEGFKHKRYPLFSVQYHPESSAGPHDSRGLFTQFIDVLTQNKKRKG</sequence>
<evidence type="ECO:0000256" key="7">
    <source>
        <dbReference type="ARBA" id="ARBA00022962"/>
    </source>
</evidence>
<comment type="catalytic activity">
    <reaction evidence="10 11">
        <text>L-glutamine + H2O = L-glutamate + NH4(+)</text>
        <dbReference type="Rhea" id="RHEA:15889"/>
        <dbReference type="ChEBI" id="CHEBI:15377"/>
        <dbReference type="ChEBI" id="CHEBI:28938"/>
        <dbReference type="ChEBI" id="CHEBI:29985"/>
        <dbReference type="ChEBI" id="CHEBI:58359"/>
    </reaction>
</comment>
<dbReference type="InterPro" id="IPR002474">
    <property type="entry name" value="CarbamoylP_synth_ssu_N"/>
</dbReference>
<dbReference type="SUPFAM" id="SSF52021">
    <property type="entry name" value="Carbamoyl phosphate synthetase, small subunit N-terminal domain"/>
    <property type="match status" value="1"/>
</dbReference>
<evidence type="ECO:0000256" key="6">
    <source>
        <dbReference type="ARBA" id="ARBA00022840"/>
    </source>
</evidence>
<comment type="function">
    <text evidence="11">Small subunit of the glutamine-dependent carbamoyl phosphate synthetase (CPSase). CPSase catalyzes the formation of carbamoyl phosphate from the ammonia moiety of glutamine, carbonate, and phosphate donated by ATP, constituting the first step of 2 biosynthetic pathways, one leading to arginine and/or urea and the other to pyrimidine nucleotides. The small subunit (glutamine amidotransferase) binds and cleaves glutamine to supply the large subunit with the substrate ammonia.</text>
</comment>
<dbReference type="PROSITE" id="PS51273">
    <property type="entry name" value="GATASE_TYPE_1"/>
    <property type="match status" value="1"/>
</dbReference>
<keyword evidence="8 11" id="KW-0665">Pyrimidine biosynthesis</keyword>
<dbReference type="InterPro" id="IPR006274">
    <property type="entry name" value="CarbamoylP_synth_ssu"/>
</dbReference>